<evidence type="ECO:0000313" key="1">
    <source>
        <dbReference type="EMBL" id="GBN86852.1"/>
    </source>
</evidence>
<sequence>MLRFPLKGGILPHPPHISASLAFQTLWPGSPNGTSGYPDCITFQHDIFSMVKIQDEYTSEESAEEEDSTGLVTHANSANGLEVALRYVEEHCLYTDRRDVCAAVAQHRVIKEV</sequence>
<dbReference type="EMBL" id="BGPR01021494">
    <property type="protein sequence ID" value="GBN86852.1"/>
    <property type="molecule type" value="Genomic_DNA"/>
</dbReference>
<keyword evidence="2" id="KW-1185">Reference proteome</keyword>
<organism evidence="1 2">
    <name type="scientific">Araneus ventricosus</name>
    <name type="common">Orbweaver spider</name>
    <name type="synonym">Epeira ventricosa</name>
    <dbReference type="NCBI Taxonomy" id="182803"/>
    <lineage>
        <taxon>Eukaryota</taxon>
        <taxon>Metazoa</taxon>
        <taxon>Ecdysozoa</taxon>
        <taxon>Arthropoda</taxon>
        <taxon>Chelicerata</taxon>
        <taxon>Arachnida</taxon>
        <taxon>Araneae</taxon>
        <taxon>Araneomorphae</taxon>
        <taxon>Entelegynae</taxon>
        <taxon>Araneoidea</taxon>
        <taxon>Araneidae</taxon>
        <taxon>Araneus</taxon>
    </lineage>
</organism>
<proteinExistence type="predicted"/>
<reference evidence="1 2" key="1">
    <citation type="journal article" date="2019" name="Sci. Rep.">
        <title>Orb-weaving spider Araneus ventricosus genome elucidates the spidroin gene catalogue.</title>
        <authorList>
            <person name="Kono N."/>
            <person name="Nakamura H."/>
            <person name="Ohtoshi R."/>
            <person name="Moran D.A.P."/>
            <person name="Shinohara A."/>
            <person name="Yoshida Y."/>
            <person name="Fujiwara M."/>
            <person name="Mori M."/>
            <person name="Tomita M."/>
            <person name="Arakawa K."/>
        </authorList>
    </citation>
    <scope>NUCLEOTIDE SEQUENCE [LARGE SCALE GENOMIC DNA]</scope>
</reference>
<dbReference type="AlphaFoldDB" id="A0A4Y2SF24"/>
<protein>
    <submittedName>
        <fullName evidence="1">Uncharacterized protein</fullName>
    </submittedName>
</protein>
<gene>
    <name evidence="1" type="ORF">AVEN_156691_1</name>
</gene>
<accession>A0A4Y2SF24</accession>
<evidence type="ECO:0000313" key="2">
    <source>
        <dbReference type="Proteomes" id="UP000499080"/>
    </source>
</evidence>
<comment type="caution">
    <text evidence="1">The sequence shown here is derived from an EMBL/GenBank/DDBJ whole genome shotgun (WGS) entry which is preliminary data.</text>
</comment>
<dbReference type="Proteomes" id="UP000499080">
    <property type="component" value="Unassembled WGS sequence"/>
</dbReference>
<name>A0A4Y2SF24_ARAVE</name>